<accession>A0AAE1KXD6</accession>
<feature type="compositionally biased region" description="Acidic residues" evidence="1">
    <location>
        <begin position="408"/>
        <end position="420"/>
    </location>
</feature>
<organism evidence="2 3">
    <name type="scientific">Petrolisthes cinctipes</name>
    <name type="common">Flat porcelain crab</name>
    <dbReference type="NCBI Taxonomy" id="88211"/>
    <lineage>
        <taxon>Eukaryota</taxon>
        <taxon>Metazoa</taxon>
        <taxon>Ecdysozoa</taxon>
        <taxon>Arthropoda</taxon>
        <taxon>Crustacea</taxon>
        <taxon>Multicrustacea</taxon>
        <taxon>Malacostraca</taxon>
        <taxon>Eumalacostraca</taxon>
        <taxon>Eucarida</taxon>
        <taxon>Decapoda</taxon>
        <taxon>Pleocyemata</taxon>
        <taxon>Anomura</taxon>
        <taxon>Galatheoidea</taxon>
        <taxon>Porcellanidae</taxon>
        <taxon>Petrolisthes</taxon>
    </lineage>
</organism>
<evidence type="ECO:0000313" key="2">
    <source>
        <dbReference type="EMBL" id="KAK3887317.1"/>
    </source>
</evidence>
<keyword evidence="3" id="KW-1185">Reference proteome</keyword>
<gene>
    <name evidence="2" type="ORF">Pcinc_008581</name>
</gene>
<evidence type="ECO:0000256" key="1">
    <source>
        <dbReference type="SAM" id="MobiDB-lite"/>
    </source>
</evidence>
<reference evidence="2" key="1">
    <citation type="submission" date="2023-10" db="EMBL/GenBank/DDBJ databases">
        <title>Genome assemblies of two species of porcelain crab, Petrolisthes cinctipes and Petrolisthes manimaculis (Anomura: Porcellanidae).</title>
        <authorList>
            <person name="Angst P."/>
        </authorList>
    </citation>
    <scope>NUCLEOTIDE SEQUENCE</scope>
    <source>
        <strain evidence="2">PB745_01</strain>
        <tissue evidence="2">Gill</tissue>
    </source>
</reference>
<name>A0AAE1KXD6_PETCI</name>
<sequence length="420" mass="47369">MDPMVLTSLCKGNKNAELTGHLIRFLVSRCDFVEDTNTLDSTEFITIDQKTCYQMYPDLAALLIVSNPVNIYRGATGLFVNFVCLRLRNPVESISLLSTVPGGGEKYEYGSETRIVPSGRVNCRFRLDKSTCDCRAMCNSSGWANEIRDDLEQVSSDDMLLSTSANKCSIREYATVITSLPSIINEKNKEMAKSTYHGLNVLNKNKESIGSILKSIREVVESPLIDSALTHYKNSLEATSRMIMQDYARYCLETQNVNFLMGINKRTFHSVAYALNGFRYSRSDYKDVGMHQFIISIRSALTARDYYSRASERNAAAMIVEDNEYSKEFSNTTAKGEASEEFKDMEMYLKIAATSLMMDEYEEEEEEEEEEQGSGKRKRDDDDQIPGVVDKKAKKDDTLTTTISPLSCDDDDDDDLSFTA</sequence>
<dbReference type="EMBL" id="JAWQEG010000638">
    <property type="protein sequence ID" value="KAK3887317.1"/>
    <property type="molecule type" value="Genomic_DNA"/>
</dbReference>
<evidence type="ECO:0000313" key="3">
    <source>
        <dbReference type="Proteomes" id="UP001286313"/>
    </source>
</evidence>
<protein>
    <submittedName>
        <fullName evidence="2">Uncharacterized protein</fullName>
    </submittedName>
</protein>
<dbReference type="Proteomes" id="UP001286313">
    <property type="component" value="Unassembled WGS sequence"/>
</dbReference>
<comment type="caution">
    <text evidence="2">The sequence shown here is derived from an EMBL/GenBank/DDBJ whole genome shotgun (WGS) entry which is preliminary data.</text>
</comment>
<feature type="compositionally biased region" description="Acidic residues" evidence="1">
    <location>
        <begin position="359"/>
        <end position="372"/>
    </location>
</feature>
<proteinExistence type="predicted"/>
<dbReference type="AlphaFoldDB" id="A0AAE1KXD6"/>
<feature type="region of interest" description="Disordered" evidence="1">
    <location>
        <begin position="359"/>
        <end position="420"/>
    </location>
</feature>
<feature type="compositionally biased region" description="Basic and acidic residues" evidence="1">
    <location>
        <begin position="389"/>
        <end position="398"/>
    </location>
</feature>